<evidence type="ECO:0000256" key="1">
    <source>
        <dbReference type="ARBA" id="ARBA00004123"/>
    </source>
</evidence>
<keyword evidence="5" id="KW-0804">Transcription</keyword>
<keyword evidence="6" id="KW-0539">Nucleus</keyword>
<dbReference type="Gene3D" id="1.10.10.60">
    <property type="entry name" value="Homeodomain-like"/>
    <property type="match status" value="2"/>
</dbReference>
<keyword evidence="3" id="KW-0805">Transcription regulation</keyword>
<dbReference type="InterPro" id="IPR001005">
    <property type="entry name" value="SANT/Myb"/>
</dbReference>
<keyword evidence="2" id="KW-0677">Repeat</keyword>
<dbReference type="AlphaFoldDB" id="A0ABD3CSG0"/>
<evidence type="ECO:0000256" key="5">
    <source>
        <dbReference type="ARBA" id="ARBA00023163"/>
    </source>
</evidence>
<dbReference type="SUPFAM" id="SSF46689">
    <property type="entry name" value="Homeodomain-like"/>
    <property type="match status" value="1"/>
</dbReference>
<keyword evidence="11" id="KW-1185">Reference proteome</keyword>
<dbReference type="FunFam" id="1.10.10.60:FF:000185">
    <property type="entry name" value="MYB transcription factor"/>
    <property type="match status" value="1"/>
</dbReference>
<accession>A0ABD3CSG0</accession>
<evidence type="ECO:0000313" key="10">
    <source>
        <dbReference type="EMBL" id="KAL3632931.1"/>
    </source>
</evidence>
<evidence type="ECO:0000256" key="2">
    <source>
        <dbReference type="ARBA" id="ARBA00022737"/>
    </source>
</evidence>
<name>A0ABD3CSG0_9LAMI</name>
<evidence type="ECO:0000256" key="4">
    <source>
        <dbReference type="ARBA" id="ARBA00023125"/>
    </source>
</evidence>
<dbReference type="EMBL" id="JAVIJP010000032">
    <property type="protein sequence ID" value="KAL3632931.1"/>
    <property type="molecule type" value="Genomic_DNA"/>
</dbReference>
<keyword evidence="4" id="KW-0238">DNA-binding</keyword>
<dbReference type="Pfam" id="PF00249">
    <property type="entry name" value="Myb_DNA-binding"/>
    <property type="match status" value="2"/>
</dbReference>
<feature type="domain" description="Myb-like" evidence="8">
    <location>
        <begin position="65"/>
        <end position="115"/>
    </location>
</feature>
<feature type="domain" description="HTH myb-type" evidence="9">
    <location>
        <begin position="65"/>
        <end position="119"/>
    </location>
</feature>
<dbReference type="Proteomes" id="UP001632038">
    <property type="component" value="Unassembled WGS sequence"/>
</dbReference>
<evidence type="ECO:0000259" key="9">
    <source>
        <dbReference type="PROSITE" id="PS51294"/>
    </source>
</evidence>
<evidence type="ECO:0000256" key="6">
    <source>
        <dbReference type="ARBA" id="ARBA00023242"/>
    </source>
</evidence>
<feature type="domain" description="HTH myb-type" evidence="9">
    <location>
        <begin position="12"/>
        <end position="64"/>
    </location>
</feature>
<dbReference type="InterPro" id="IPR017930">
    <property type="entry name" value="Myb_dom"/>
</dbReference>
<evidence type="ECO:0000256" key="3">
    <source>
        <dbReference type="ARBA" id="ARBA00023015"/>
    </source>
</evidence>
<dbReference type="GO" id="GO:0003677">
    <property type="term" value="F:DNA binding"/>
    <property type="evidence" value="ECO:0007669"/>
    <property type="project" value="UniProtKB-KW"/>
</dbReference>
<organism evidence="10 11">
    <name type="scientific">Castilleja foliolosa</name>
    <dbReference type="NCBI Taxonomy" id="1961234"/>
    <lineage>
        <taxon>Eukaryota</taxon>
        <taxon>Viridiplantae</taxon>
        <taxon>Streptophyta</taxon>
        <taxon>Embryophyta</taxon>
        <taxon>Tracheophyta</taxon>
        <taxon>Spermatophyta</taxon>
        <taxon>Magnoliopsida</taxon>
        <taxon>eudicotyledons</taxon>
        <taxon>Gunneridae</taxon>
        <taxon>Pentapetalae</taxon>
        <taxon>asterids</taxon>
        <taxon>lamiids</taxon>
        <taxon>Lamiales</taxon>
        <taxon>Orobanchaceae</taxon>
        <taxon>Pedicularideae</taxon>
        <taxon>Castillejinae</taxon>
        <taxon>Castilleja</taxon>
    </lineage>
</organism>
<dbReference type="GO" id="GO:0005634">
    <property type="term" value="C:nucleus"/>
    <property type="evidence" value="ECO:0007669"/>
    <property type="project" value="UniProtKB-SubCell"/>
</dbReference>
<comment type="caution">
    <text evidence="10">The sequence shown here is derived from an EMBL/GenBank/DDBJ whole genome shotgun (WGS) entry which is preliminary data.</text>
</comment>
<proteinExistence type="predicted"/>
<sequence length="311" mass="34681">MKAMANHTCCTKEKVKRGLWSPEEDKKLLNYIATHGHACWSTIPKLAGLQRCGKSCRLRWINYLRPDLKRGTFTPQEAALIIQLHRVLGNRWAQIARHLPGRTDNEVKNFWNSNIKRKLLARRRNTVFSSDPHLTAFTNNKNAIFMNNNNDTNENIMNPTSQIHQLYAPLHNNYNLALMPQPSINVVLPSASELPPLPVSYSINNNPGPVPDYQDDYDFMLDLELDDQDLDLLDAFLPQICDVADEGQQILDPMMDGVPGFRAGSNSVSGPLHPNHIWNIASLLESFAPGSSGSGGAGPFWPPEGATGHGQ</sequence>
<dbReference type="PROSITE" id="PS50090">
    <property type="entry name" value="MYB_LIKE"/>
    <property type="match status" value="2"/>
</dbReference>
<comment type="subcellular location">
    <subcellularLocation>
        <location evidence="1">Nucleus</location>
    </subcellularLocation>
</comment>
<dbReference type="SMART" id="SM00717">
    <property type="entry name" value="SANT"/>
    <property type="match status" value="2"/>
</dbReference>
<protein>
    <submittedName>
        <fullName evidence="10">Uncharacterized protein</fullName>
    </submittedName>
</protein>
<evidence type="ECO:0000313" key="11">
    <source>
        <dbReference type="Proteomes" id="UP001632038"/>
    </source>
</evidence>
<dbReference type="CDD" id="cd00167">
    <property type="entry name" value="SANT"/>
    <property type="match status" value="2"/>
</dbReference>
<gene>
    <name evidence="10" type="ORF">CASFOL_025915</name>
</gene>
<feature type="domain" description="Myb-like" evidence="8">
    <location>
        <begin position="12"/>
        <end position="64"/>
    </location>
</feature>
<evidence type="ECO:0000256" key="7">
    <source>
        <dbReference type="SAM" id="MobiDB-lite"/>
    </source>
</evidence>
<dbReference type="PANTHER" id="PTHR47997:SF87">
    <property type="entry name" value="TRANSCRIPTION FACTOR MYB26"/>
    <property type="match status" value="1"/>
</dbReference>
<dbReference type="InterPro" id="IPR009057">
    <property type="entry name" value="Homeodomain-like_sf"/>
</dbReference>
<dbReference type="InterPro" id="IPR051953">
    <property type="entry name" value="Plant_SW-associated_TFs"/>
</dbReference>
<feature type="region of interest" description="Disordered" evidence="7">
    <location>
        <begin position="292"/>
        <end position="311"/>
    </location>
</feature>
<dbReference type="FunFam" id="1.10.10.60:FF:000140">
    <property type="entry name" value="Myb transcription factor"/>
    <property type="match status" value="1"/>
</dbReference>
<reference evidence="11" key="1">
    <citation type="journal article" date="2024" name="IScience">
        <title>Strigolactones Initiate the Formation of Haustorium-like Structures in Castilleja.</title>
        <authorList>
            <person name="Buerger M."/>
            <person name="Peterson D."/>
            <person name="Chory J."/>
        </authorList>
    </citation>
    <scope>NUCLEOTIDE SEQUENCE [LARGE SCALE GENOMIC DNA]</scope>
</reference>
<dbReference type="PANTHER" id="PTHR47997">
    <property type="entry name" value="MYB DOMAIN PROTEIN 55"/>
    <property type="match status" value="1"/>
</dbReference>
<evidence type="ECO:0000259" key="8">
    <source>
        <dbReference type="PROSITE" id="PS50090"/>
    </source>
</evidence>
<dbReference type="PROSITE" id="PS51294">
    <property type="entry name" value="HTH_MYB"/>
    <property type="match status" value="2"/>
</dbReference>